<organism evidence="3 4">
    <name type="scientific">Cutaneotrichosporon cavernicola</name>
    <dbReference type="NCBI Taxonomy" id="279322"/>
    <lineage>
        <taxon>Eukaryota</taxon>
        <taxon>Fungi</taxon>
        <taxon>Dikarya</taxon>
        <taxon>Basidiomycota</taxon>
        <taxon>Agaricomycotina</taxon>
        <taxon>Tremellomycetes</taxon>
        <taxon>Trichosporonales</taxon>
        <taxon>Trichosporonaceae</taxon>
        <taxon>Cutaneotrichosporon</taxon>
    </lineage>
</organism>
<accession>A0AA48QXH1</accession>
<gene>
    <name evidence="3" type="ORF">CcaverHIS019_0509450</name>
</gene>
<dbReference type="KEGG" id="ccac:CcaHIS019_0509450"/>
<dbReference type="InterPro" id="IPR011989">
    <property type="entry name" value="ARM-like"/>
</dbReference>
<reference evidence="3" key="1">
    <citation type="journal article" date="2023" name="BMC Genomics">
        <title>Chromosome-level genome assemblies of Cutaneotrichosporon spp. (Trichosporonales, Basidiomycota) reveal imbalanced evolution between nucleotide sequences and chromosome synteny.</title>
        <authorList>
            <person name="Kobayashi Y."/>
            <person name="Kayamori A."/>
            <person name="Aoki K."/>
            <person name="Shiwa Y."/>
            <person name="Matsutani M."/>
            <person name="Fujita N."/>
            <person name="Sugita T."/>
            <person name="Iwasaki W."/>
            <person name="Tanaka N."/>
            <person name="Takashima M."/>
        </authorList>
    </citation>
    <scope>NUCLEOTIDE SEQUENCE</scope>
    <source>
        <strain evidence="3">HIS019</strain>
    </source>
</reference>
<feature type="compositionally biased region" description="Low complexity" evidence="1">
    <location>
        <begin position="73"/>
        <end position="84"/>
    </location>
</feature>
<feature type="compositionally biased region" description="Low complexity" evidence="1">
    <location>
        <begin position="634"/>
        <end position="650"/>
    </location>
</feature>
<proteinExistence type="predicted"/>
<feature type="compositionally biased region" description="Pro residues" evidence="1">
    <location>
        <begin position="1"/>
        <end position="10"/>
    </location>
</feature>
<dbReference type="GeneID" id="85497187"/>
<feature type="compositionally biased region" description="Low complexity" evidence="1">
    <location>
        <begin position="209"/>
        <end position="221"/>
    </location>
</feature>
<evidence type="ECO:0000313" key="4">
    <source>
        <dbReference type="Proteomes" id="UP001233271"/>
    </source>
</evidence>
<dbReference type="InterPro" id="IPR022771">
    <property type="entry name" value="WAPL_C"/>
</dbReference>
<feature type="region of interest" description="Disordered" evidence="1">
    <location>
        <begin position="634"/>
        <end position="657"/>
    </location>
</feature>
<dbReference type="Gene3D" id="1.25.10.10">
    <property type="entry name" value="Leucine-rich Repeat Variant"/>
    <property type="match status" value="1"/>
</dbReference>
<keyword evidence="4" id="KW-1185">Reference proteome</keyword>
<feature type="domain" description="Wings apart-like protein C-terminal" evidence="2">
    <location>
        <begin position="301"/>
        <end position="393"/>
    </location>
</feature>
<dbReference type="Proteomes" id="UP001233271">
    <property type="component" value="Chromosome 5"/>
</dbReference>
<evidence type="ECO:0000256" key="1">
    <source>
        <dbReference type="SAM" id="MobiDB-lite"/>
    </source>
</evidence>
<dbReference type="EMBL" id="AP028216">
    <property type="protein sequence ID" value="BEI93317.1"/>
    <property type="molecule type" value="Genomic_DNA"/>
</dbReference>
<evidence type="ECO:0000259" key="2">
    <source>
        <dbReference type="Pfam" id="PF07814"/>
    </source>
</evidence>
<feature type="compositionally biased region" description="Low complexity" evidence="1">
    <location>
        <begin position="168"/>
        <end position="183"/>
    </location>
</feature>
<dbReference type="Pfam" id="PF07814">
    <property type="entry name" value="WAPL"/>
    <property type="match status" value="1"/>
</dbReference>
<feature type="compositionally biased region" description="Basic residues" evidence="1">
    <location>
        <begin position="16"/>
        <end position="30"/>
    </location>
</feature>
<name>A0AA48QXH1_9TREE</name>
<dbReference type="AlphaFoldDB" id="A0AA48QXH1"/>
<dbReference type="RefSeq" id="XP_060458582.1">
    <property type="nucleotide sequence ID" value="XM_060602161.1"/>
</dbReference>
<protein>
    <recommendedName>
        <fullName evidence="2">Wings apart-like protein C-terminal domain-containing protein</fullName>
    </recommendedName>
</protein>
<feature type="compositionally biased region" description="Polar residues" evidence="1">
    <location>
        <begin position="124"/>
        <end position="144"/>
    </location>
</feature>
<evidence type="ECO:0000313" key="3">
    <source>
        <dbReference type="EMBL" id="BEI93317.1"/>
    </source>
</evidence>
<feature type="region of interest" description="Disordered" evidence="1">
    <location>
        <begin position="1"/>
        <end position="221"/>
    </location>
</feature>
<sequence length="826" mass="89652">MVSSPSPSPPAFTRRPQPKRTYGRRGRILKSRTVSPDPASDTDVDSDTNRATPTASAKRPRMSMELNDSPQTRGGSHSRSGSLRPHATIASPFASTPHASPTPVGPSHRDDSSPRPHVGRSRTVPHTESLQLTAPASPLQTNGNEVGRGSAGSRPRRRMLGRAESMHASQAVPSSASAPTTPHTPRRLKTAQSVPTPGSGPTRVGHVLGSEPGSPSVASPPAAPLVPAIIGSPSPAKAKRTYGGNRSFLANRPADLDTALSEDAQPSYSELRKAYEVDPVDDDAIRDLTEDFNFARAPEPINDMRSKGENRLFMDDIGVLLSDINNPAQSLALRRSSALDVLQKMQEGEWITRLRGHTETVFVALCSGRGEDPILNAACLVFLALLAKSDGLRQLLEGEEENVVAVLRNHIDLTSGPLDQGYRGKASLSIHRLRAIASKIFKQKEQDLRGSRGIASYILAEAFQLSTFTAHIQAAIAQEDIPLTLFQRLKDDGALLRTRMELYRNSIDLVPRDGTFDLDAVEQSLRALSRIAALSRPDREQLSQERDCIIALLYLFVSMVAIAVDEEEDDETIQRQAARCAVLSLSTLAPLAESARRADEPAEVFESAHEVEATFAAFGRLIFQRNRWTDLCKSTSGERSTSPSSSPTQPYEDLPSDIGTTENLDAIELLIILSPVLDWVLPTTRSAAITVATTSVSGCGKRECIFGCRCLSSISFASLIVSLYNEKFPEGEQGRVQLLSMFVTIILTRLLVSAQSHVRPLVQRELAGTSWREQLEGLRNSLINYGSIFANFQALVGRAVGVEVEQDGDSIVSEALRELEPLLAKA</sequence>